<dbReference type="STRING" id="671143.DAMO_0374"/>
<dbReference type="eggNOG" id="COG2801">
    <property type="taxonomic scope" value="Bacteria"/>
</dbReference>
<dbReference type="NCBIfam" id="NF033516">
    <property type="entry name" value="transpos_IS3"/>
    <property type="match status" value="1"/>
</dbReference>
<dbReference type="Pfam" id="PF13276">
    <property type="entry name" value="HTH_21"/>
    <property type="match status" value="1"/>
</dbReference>
<dbReference type="InterPro" id="IPR025948">
    <property type="entry name" value="HTH-like_dom"/>
</dbReference>
<sequence length="283" mass="32868">MRAQGAPLSLACRTLGVSRAGFYKWQRGSAPTSPQQAPCDERLAQRIRNILDREETFGYRRVWAWLRFQEGVRVNRKTVHRIMQRKGWQCRVWHRPALRPTPTWEKCSTVQQPDRLWATDATKIWCGRDGWASLIGVLDAGSRECVGARFARQGRAIEAVDALEQGILQCYGSFAHVPEGLRLRHDNGSIFLARLFVGTTQQLAITQEFIPRYSPEYNGVIERFFRTLKQECVWLHHFESFAEAESIIMAWIDRYNSERQHSALGYLTPRVWREQFYQLPQAA</sequence>
<dbReference type="GO" id="GO:0003676">
    <property type="term" value="F:nucleic acid binding"/>
    <property type="evidence" value="ECO:0007669"/>
    <property type="project" value="InterPro"/>
</dbReference>
<dbReference type="EMBL" id="FP565575">
    <property type="protein sequence ID" value="CBE68213.1"/>
    <property type="molecule type" value="Genomic_DNA"/>
</dbReference>
<dbReference type="HOGENOM" id="CLU_027402_31_2_0"/>
<dbReference type="KEGG" id="mox:DAMO_1674"/>
<dbReference type="KEGG" id="mox:DAMO_0374"/>
<dbReference type="KEGG" id="mox:DAMO_1002"/>
<dbReference type="EMBL" id="FP565575">
    <property type="protein sequence ID" value="CBE68063.1"/>
    <property type="molecule type" value="Genomic_DNA"/>
</dbReference>
<dbReference type="SUPFAM" id="SSF46689">
    <property type="entry name" value="Homeodomain-like"/>
    <property type="match status" value="1"/>
</dbReference>
<evidence type="ECO:0000259" key="1">
    <source>
        <dbReference type="PROSITE" id="PS50994"/>
    </source>
</evidence>
<dbReference type="PATRIC" id="fig|671143.5.peg.1012"/>
<accession>D5MEN4</accession>
<protein>
    <submittedName>
        <fullName evidence="4">Transposase</fullName>
    </submittedName>
</protein>
<feature type="domain" description="Integrase catalytic" evidence="1">
    <location>
        <begin position="109"/>
        <end position="276"/>
    </location>
</feature>
<dbReference type="InterPro" id="IPR036397">
    <property type="entry name" value="RNaseH_sf"/>
</dbReference>
<dbReference type="AlphaFoldDB" id="D5MEN4"/>
<dbReference type="InterPro" id="IPR048020">
    <property type="entry name" value="Transpos_IS3"/>
</dbReference>
<dbReference type="Pfam" id="PF13683">
    <property type="entry name" value="rve_3"/>
    <property type="match status" value="1"/>
</dbReference>
<dbReference type="EMBL" id="FP565575">
    <property type="protein sequence ID" value="CBE68732.1"/>
    <property type="molecule type" value="Genomic_DNA"/>
</dbReference>
<evidence type="ECO:0000313" key="6">
    <source>
        <dbReference type="Proteomes" id="UP000006898"/>
    </source>
</evidence>
<evidence type="ECO:0000313" key="5">
    <source>
        <dbReference type="EMBL" id="CBE68732.1"/>
    </source>
</evidence>
<evidence type="ECO:0000313" key="3">
    <source>
        <dbReference type="EMBL" id="CBE68063.1"/>
    </source>
</evidence>
<dbReference type="InterPro" id="IPR012337">
    <property type="entry name" value="RNaseH-like_sf"/>
</dbReference>
<reference evidence="4 6" key="2">
    <citation type="journal article" date="2010" name="Nature">
        <title>Nitrite-driven anaerobic methane oxidation by oxygenic bacteria.</title>
        <authorList>
            <person name="Ettwig K.F."/>
            <person name="Butler M.K."/>
            <person name="Le Paslier D."/>
            <person name="Pelletier E."/>
            <person name="Mangenot S."/>
            <person name="Kuypers M.M.M."/>
            <person name="Schreiber F."/>
            <person name="Dutilh B.E."/>
            <person name="Zedelius J."/>
            <person name="de Beer D."/>
            <person name="Gloerich J."/>
            <person name="Wessels H.J.C.T."/>
            <person name="van Allen T."/>
            <person name="Luesken F."/>
            <person name="Wu M."/>
            <person name="van de Pas-Schoonen K.T."/>
            <person name="Op den Camp H.J.M."/>
            <person name="Janssen-Megens E.M."/>
            <person name="Francoijs K-J."/>
            <person name="Stunnenberg H."/>
            <person name="Weissenbach J."/>
            <person name="Jetten M.S.M."/>
            <person name="Strous M."/>
        </authorList>
    </citation>
    <scope>NUCLEOTIDE SEQUENCE [LARGE SCALE GENOMIC DNA]</scope>
</reference>
<dbReference type="Proteomes" id="UP000006898">
    <property type="component" value="Chromosome"/>
</dbReference>
<dbReference type="Gene3D" id="3.30.420.10">
    <property type="entry name" value="Ribonuclease H-like superfamily/Ribonuclease H"/>
    <property type="match status" value="1"/>
</dbReference>
<organism evidence="4 6">
    <name type="scientific">Methylomirabilis oxygeniifera</name>
    <dbReference type="NCBI Taxonomy" id="671143"/>
    <lineage>
        <taxon>Bacteria</taxon>
        <taxon>Candidatus Methylomirabilota</taxon>
        <taxon>Candidatus Methylomirabilia</taxon>
        <taxon>Candidatus Methylomirabilales</taxon>
        <taxon>Candidatus Methylomirabilaceae</taxon>
        <taxon>Candidatus Methylomirabilis</taxon>
    </lineage>
</organism>
<reference evidence="4" key="1">
    <citation type="submission" date="2009-09" db="EMBL/GenBank/DDBJ databases">
        <authorList>
            <person name="Genoscope - CEA"/>
        </authorList>
    </citation>
    <scope>NUCLEOTIDE SEQUENCE</scope>
</reference>
<name>D5MEN4_METO1</name>
<dbReference type="PANTHER" id="PTHR46889">
    <property type="entry name" value="TRANSPOSASE INSF FOR INSERTION SEQUENCE IS3B-RELATED"/>
    <property type="match status" value="1"/>
</dbReference>
<dbReference type="GO" id="GO:0015074">
    <property type="term" value="P:DNA integration"/>
    <property type="evidence" value="ECO:0007669"/>
    <property type="project" value="InterPro"/>
</dbReference>
<gene>
    <name evidence="2" type="ORF">DAMO_0374</name>
    <name evidence="3" type="ORF">DAMO_1002</name>
    <name evidence="4" type="ORF">DAMO_1153</name>
    <name evidence="5" type="ORF">DAMO_1674</name>
</gene>
<dbReference type="InterPro" id="IPR009057">
    <property type="entry name" value="Homeodomain-like_sf"/>
</dbReference>
<proteinExistence type="predicted"/>
<dbReference type="KEGG" id="mox:DAMO_1153"/>
<dbReference type="EMBL" id="FP565575">
    <property type="protein sequence ID" value="CBE67458.1"/>
    <property type="molecule type" value="Genomic_DNA"/>
</dbReference>
<dbReference type="InterPro" id="IPR001584">
    <property type="entry name" value="Integrase_cat-core"/>
</dbReference>
<evidence type="ECO:0000313" key="2">
    <source>
        <dbReference type="EMBL" id="CBE67458.1"/>
    </source>
</evidence>
<dbReference type="PROSITE" id="PS50994">
    <property type="entry name" value="INTEGRASE"/>
    <property type="match status" value="1"/>
</dbReference>
<dbReference type="InterPro" id="IPR050900">
    <property type="entry name" value="Transposase_IS3/IS150/IS904"/>
</dbReference>
<evidence type="ECO:0000313" key="4">
    <source>
        <dbReference type="EMBL" id="CBE68213.1"/>
    </source>
</evidence>
<dbReference type="SUPFAM" id="SSF53098">
    <property type="entry name" value="Ribonuclease H-like"/>
    <property type="match status" value="1"/>
</dbReference>
<dbReference type="PANTHER" id="PTHR46889:SF4">
    <property type="entry name" value="TRANSPOSASE INSO FOR INSERTION SEQUENCE ELEMENT IS911B-RELATED"/>
    <property type="match status" value="1"/>
</dbReference>